<accession>A0A438DZL0</accession>
<dbReference type="EMBL" id="QGNW01001448">
    <property type="protein sequence ID" value="RVW40951.1"/>
    <property type="molecule type" value="Genomic_DNA"/>
</dbReference>
<dbReference type="SUPFAM" id="SSF81901">
    <property type="entry name" value="HCP-like"/>
    <property type="match status" value="1"/>
</dbReference>
<name>A0A438DZL0_VITVI</name>
<dbReference type="Pfam" id="PF13041">
    <property type="entry name" value="PPR_2"/>
    <property type="match status" value="3"/>
</dbReference>
<evidence type="ECO:0000313" key="4">
    <source>
        <dbReference type="EMBL" id="RVW40951.1"/>
    </source>
</evidence>
<feature type="repeat" description="PPR" evidence="3">
    <location>
        <begin position="209"/>
        <end position="243"/>
    </location>
</feature>
<dbReference type="AlphaFoldDB" id="A0A438DZL0"/>
<keyword evidence="2" id="KW-0677">Repeat</keyword>
<dbReference type="InterPro" id="IPR002885">
    <property type="entry name" value="PPR_rpt"/>
</dbReference>
<dbReference type="Pfam" id="PF01535">
    <property type="entry name" value="PPR"/>
    <property type="match status" value="2"/>
</dbReference>
<evidence type="ECO:0000256" key="2">
    <source>
        <dbReference type="ARBA" id="ARBA00022737"/>
    </source>
</evidence>
<dbReference type="PANTHER" id="PTHR47938:SF7">
    <property type="entry name" value="PENTACOTRIPEPTIDE-REPEAT REGION OF PRORP DOMAIN-CONTAINING PROTEIN"/>
    <property type="match status" value="1"/>
</dbReference>
<dbReference type="InterPro" id="IPR011990">
    <property type="entry name" value="TPR-like_helical_dom_sf"/>
</dbReference>
<evidence type="ECO:0000256" key="1">
    <source>
        <dbReference type="ARBA" id="ARBA00007626"/>
    </source>
</evidence>
<feature type="repeat" description="PPR" evidence="3">
    <location>
        <begin position="314"/>
        <end position="348"/>
    </location>
</feature>
<evidence type="ECO:0000313" key="5">
    <source>
        <dbReference type="Proteomes" id="UP000288805"/>
    </source>
</evidence>
<dbReference type="Pfam" id="PF12854">
    <property type="entry name" value="PPR_1"/>
    <property type="match status" value="2"/>
</dbReference>
<sequence length="545" mass="62185">MICNSLLPQFTNPAYMPSQLVFSSHPSPIHSLIFSSPCFFRNNHNKTQQGKLLLHATTLSFSVRNPSESTLSIANATDRICPNGVSIDRPIKEEPHSMDFDRRNTRLQVQNFVDRIRALPTSERIQIIHVFERERAFQNLSVFNDVLLALFIADEPDLALKLYCDISSYGMVPDSWTFSIIIKCHCKKNDPSEAKRVLEHMVEIGFQPSVVTFTILINSFCRRGKLQKAVEILEFMGRIGCKGNVQTYNCLLKGLCYVGRVEDAYEFLMKIKKSSVKPDLYSYTAVMDGFCKVGRSDEAMELLFEALEMGMTPNVVTFNTLFNGYCKEGRPLEGIHLLKNMKERNCMPDYISYSTLLNGLLKWGKIHSALRIYREMVEAGFKVEERMMNTMLRGLCRRSWKEEGLLKDAHEVFEKMINAGCAIYPNTYGLVIQTLCVAKEVDKALMYLNEMVGFRYFPPRMITFNSVIRALCSEGRVDEALSILVLMCEGRRIPSRICYNLLIDEFNQQGRWLSACTVYGAALKRGVIPHKRPGKYSSRKNAIVG</sequence>
<feature type="repeat" description="PPR" evidence="3">
    <location>
        <begin position="460"/>
        <end position="494"/>
    </location>
</feature>
<organism evidence="4 5">
    <name type="scientific">Vitis vinifera</name>
    <name type="common">Grape</name>
    <dbReference type="NCBI Taxonomy" id="29760"/>
    <lineage>
        <taxon>Eukaryota</taxon>
        <taxon>Viridiplantae</taxon>
        <taxon>Streptophyta</taxon>
        <taxon>Embryophyta</taxon>
        <taxon>Tracheophyta</taxon>
        <taxon>Spermatophyta</taxon>
        <taxon>Magnoliopsida</taxon>
        <taxon>eudicotyledons</taxon>
        <taxon>Gunneridae</taxon>
        <taxon>Pentapetalae</taxon>
        <taxon>rosids</taxon>
        <taxon>Vitales</taxon>
        <taxon>Vitaceae</taxon>
        <taxon>Viteae</taxon>
        <taxon>Vitis</taxon>
    </lineage>
</organism>
<proteinExistence type="inferred from homology"/>
<feature type="repeat" description="PPR" evidence="3">
    <location>
        <begin position="349"/>
        <end position="383"/>
    </location>
</feature>
<feature type="repeat" description="PPR" evidence="3">
    <location>
        <begin position="244"/>
        <end position="278"/>
    </location>
</feature>
<protein>
    <submittedName>
        <fullName evidence="4">Pentatricopeptide repeat-containing protein, mitochondrial</fullName>
    </submittedName>
</protein>
<comment type="similarity">
    <text evidence="1">Belongs to the PPR family. P subfamily.</text>
</comment>
<feature type="repeat" description="PPR" evidence="3">
    <location>
        <begin position="279"/>
        <end position="313"/>
    </location>
</feature>
<dbReference type="PROSITE" id="PS51375">
    <property type="entry name" value="PPR"/>
    <property type="match status" value="8"/>
</dbReference>
<dbReference type="Proteomes" id="UP000288805">
    <property type="component" value="Unassembled WGS sequence"/>
</dbReference>
<comment type="caution">
    <text evidence="4">The sequence shown here is derived from an EMBL/GenBank/DDBJ whole genome shotgun (WGS) entry which is preliminary data.</text>
</comment>
<evidence type="ECO:0000256" key="3">
    <source>
        <dbReference type="PROSITE-ProRule" id="PRU00708"/>
    </source>
</evidence>
<gene>
    <name evidence="4" type="primary">VvCHDh000715_0</name>
    <name evidence="4" type="ORF">CK203_076982</name>
</gene>
<feature type="repeat" description="PPR" evidence="3">
    <location>
        <begin position="495"/>
        <end position="529"/>
    </location>
</feature>
<dbReference type="NCBIfam" id="TIGR00756">
    <property type="entry name" value="PPR"/>
    <property type="match status" value="8"/>
</dbReference>
<feature type="repeat" description="PPR" evidence="3">
    <location>
        <begin position="174"/>
        <end position="208"/>
    </location>
</feature>
<dbReference type="Gene3D" id="1.25.40.10">
    <property type="entry name" value="Tetratricopeptide repeat domain"/>
    <property type="match status" value="6"/>
</dbReference>
<reference evidence="4 5" key="1">
    <citation type="journal article" date="2018" name="PLoS Genet.">
        <title>Population sequencing reveals clonal diversity and ancestral inbreeding in the grapevine cultivar Chardonnay.</title>
        <authorList>
            <person name="Roach M.J."/>
            <person name="Johnson D.L."/>
            <person name="Bohlmann J."/>
            <person name="van Vuuren H.J."/>
            <person name="Jones S.J."/>
            <person name="Pretorius I.S."/>
            <person name="Schmidt S.A."/>
            <person name="Borneman A.R."/>
        </authorList>
    </citation>
    <scope>NUCLEOTIDE SEQUENCE [LARGE SCALE GENOMIC DNA]</scope>
    <source>
        <strain evidence="5">cv. Chardonnay</strain>
        <tissue evidence="4">Leaf</tissue>
    </source>
</reference>
<dbReference type="PANTHER" id="PTHR47938">
    <property type="entry name" value="RESPIRATORY COMPLEX I CHAPERONE (CIA84), PUTATIVE (AFU_ORTHOLOGUE AFUA_2G06020)-RELATED"/>
    <property type="match status" value="1"/>
</dbReference>